<dbReference type="SUPFAM" id="SSF52540">
    <property type="entry name" value="P-loop containing nucleoside triphosphate hydrolases"/>
    <property type="match status" value="1"/>
</dbReference>
<dbReference type="RefSeq" id="WP_244207044.1">
    <property type="nucleotide sequence ID" value="NZ_FCOE02000069.1"/>
</dbReference>
<keyword evidence="1" id="KW-0813">Transport</keyword>
<dbReference type="EMBL" id="FCOE02000069">
    <property type="protein sequence ID" value="SAL01715.1"/>
    <property type="molecule type" value="Genomic_DNA"/>
</dbReference>
<dbReference type="InterPro" id="IPR003593">
    <property type="entry name" value="AAA+_ATPase"/>
</dbReference>
<evidence type="ECO:0000313" key="8">
    <source>
        <dbReference type="Proteomes" id="UP000054911"/>
    </source>
</evidence>
<dbReference type="SMART" id="SM00382">
    <property type="entry name" value="AAA"/>
    <property type="match status" value="1"/>
</dbReference>
<dbReference type="STRING" id="1777141.AWB80_08187"/>
<dbReference type="Gene3D" id="3.40.50.300">
    <property type="entry name" value="P-loop containing nucleotide triphosphate hydrolases"/>
    <property type="match status" value="1"/>
</dbReference>
<evidence type="ECO:0000256" key="5">
    <source>
        <dbReference type="ARBA" id="ARBA00022840"/>
    </source>
</evidence>
<comment type="caution">
    <text evidence="7">The sequence shown here is derived from an EMBL/GenBank/DDBJ whole genome shotgun (WGS) entry which is preliminary data.</text>
</comment>
<gene>
    <name evidence="7" type="ORF">AWB80_08187</name>
</gene>
<dbReference type="InterPro" id="IPR051120">
    <property type="entry name" value="ABC_AA/LPS_Transport"/>
</dbReference>
<feature type="domain" description="ABC transporter" evidence="6">
    <location>
        <begin position="39"/>
        <end position="286"/>
    </location>
</feature>
<dbReference type="CDD" id="cd03219">
    <property type="entry name" value="ABC_Mj1267_LivG_branched"/>
    <property type="match status" value="1"/>
</dbReference>
<dbReference type="GO" id="GO:0005524">
    <property type="term" value="F:ATP binding"/>
    <property type="evidence" value="ECO:0007669"/>
    <property type="project" value="UniProtKB-KW"/>
</dbReference>
<protein>
    <submittedName>
        <fullName evidence="7">ABC transporter-like protein</fullName>
    </submittedName>
</protein>
<dbReference type="PROSITE" id="PS50893">
    <property type="entry name" value="ABC_TRANSPORTER_2"/>
    <property type="match status" value="1"/>
</dbReference>
<sequence>MRALTEDLIPLMNRNAFVNDCIIDERANCAVAEAQKVALRAENVTVRFGGLNAVKNLDLVVKSHAVHALIGPNGAGKSTAVNALSGFIRSEGTVWVGEKTTANWTSHSIARAGLARTFQNIRLFGVMSVLETILVGSHTRFDGGLFSALFRSKAAKKQEREAVQEARRLIEFVGLPPEAAEMTASALSYGHQRRVEIARALISRPTVLLLDEPLAGMNVAEKAELSELIRKVYRSGVAILLIEHDMDVIRSLANHVTVLYHGQKLADGTPDEVLSNADVQAAYLGKGKA</sequence>
<dbReference type="GO" id="GO:0005304">
    <property type="term" value="F:L-valine transmembrane transporter activity"/>
    <property type="evidence" value="ECO:0007669"/>
    <property type="project" value="TreeGrafter"/>
</dbReference>
<keyword evidence="2" id="KW-1003">Cell membrane</keyword>
<dbReference type="GO" id="GO:1903805">
    <property type="term" value="P:L-valine import across plasma membrane"/>
    <property type="evidence" value="ECO:0007669"/>
    <property type="project" value="TreeGrafter"/>
</dbReference>
<accession>A0A158E4B9</accession>
<dbReference type="GO" id="GO:0042941">
    <property type="term" value="P:D-alanine transmembrane transport"/>
    <property type="evidence" value="ECO:0007669"/>
    <property type="project" value="TreeGrafter"/>
</dbReference>
<organism evidence="7 8">
    <name type="scientific">Caballeronia pedi</name>
    <dbReference type="NCBI Taxonomy" id="1777141"/>
    <lineage>
        <taxon>Bacteria</taxon>
        <taxon>Pseudomonadati</taxon>
        <taxon>Pseudomonadota</taxon>
        <taxon>Betaproteobacteria</taxon>
        <taxon>Burkholderiales</taxon>
        <taxon>Burkholderiaceae</taxon>
        <taxon>Caballeronia</taxon>
    </lineage>
</organism>
<name>A0A158E4B9_9BURK</name>
<keyword evidence="3" id="KW-0997">Cell inner membrane</keyword>
<evidence type="ECO:0000256" key="1">
    <source>
        <dbReference type="ARBA" id="ARBA00022448"/>
    </source>
</evidence>
<dbReference type="AlphaFoldDB" id="A0A158E4B9"/>
<dbReference type="Pfam" id="PF00005">
    <property type="entry name" value="ABC_tran"/>
    <property type="match status" value="1"/>
</dbReference>
<keyword evidence="3" id="KW-0472">Membrane</keyword>
<dbReference type="InterPro" id="IPR027417">
    <property type="entry name" value="P-loop_NTPase"/>
</dbReference>
<dbReference type="GO" id="GO:0015188">
    <property type="term" value="F:L-isoleucine transmembrane transporter activity"/>
    <property type="evidence" value="ECO:0007669"/>
    <property type="project" value="TreeGrafter"/>
</dbReference>
<evidence type="ECO:0000313" key="7">
    <source>
        <dbReference type="EMBL" id="SAL01715.1"/>
    </source>
</evidence>
<proteinExistence type="predicted"/>
<evidence type="ECO:0000256" key="3">
    <source>
        <dbReference type="ARBA" id="ARBA00022519"/>
    </source>
</evidence>
<dbReference type="Pfam" id="PF12399">
    <property type="entry name" value="BCA_ABC_TP_C"/>
    <property type="match status" value="1"/>
</dbReference>
<dbReference type="PANTHER" id="PTHR45772">
    <property type="entry name" value="CONSERVED COMPONENT OF ABC TRANSPORTER FOR NATURAL AMINO ACIDS-RELATED"/>
    <property type="match status" value="1"/>
</dbReference>
<keyword evidence="8" id="KW-1185">Reference proteome</keyword>
<dbReference type="GO" id="GO:0016887">
    <property type="term" value="F:ATP hydrolysis activity"/>
    <property type="evidence" value="ECO:0007669"/>
    <property type="project" value="InterPro"/>
</dbReference>
<keyword evidence="4" id="KW-0547">Nucleotide-binding</keyword>
<dbReference type="GO" id="GO:1903806">
    <property type="term" value="P:L-isoleucine import across plasma membrane"/>
    <property type="evidence" value="ECO:0007669"/>
    <property type="project" value="TreeGrafter"/>
</dbReference>
<evidence type="ECO:0000256" key="4">
    <source>
        <dbReference type="ARBA" id="ARBA00022741"/>
    </source>
</evidence>
<dbReference type="PANTHER" id="PTHR45772:SF7">
    <property type="entry name" value="AMINO ACID ABC TRANSPORTER ATP-BINDING PROTEIN"/>
    <property type="match status" value="1"/>
</dbReference>
<dbReference type="InterPro" id="IPR032823">
    <property type="entry name" value="BCA_ABC_TP_C"/>
</dbReference>
<dbReference type="InterPro" id="IPR003439">
    <property type="entry name" value="ABC_transporter-like_ATP-bd"/>
</dbReference>
<keyword evidence="5" id="KW-0067">ATP-binding</keyword>
<dbReference type="GO" id="GO:0015808">
    <property type="term" value="P:L-alanine transport"/>
    <property type="evidence" value="ECO:0007669"/>
    <property type="project" value="TreeGrafter"/>
</dbReference>
<dbReference type="Proteomes" id="UP000054911">
    <property type="component" value="Unassembled WGS sequence"/>
</dbReference>
<evidence type="ECO:0000259" key="6">
    <source>
        <dbReference type="PROSITE" id="PS50893"/>
    </source>
</evidence>
<dbReference type="FunFam" id="3.40.50.300:FF:000421">
    <property type="entry name" value="Branched-chain amino acid ABC transporter ATP-binding protein"/>
    <property type="match status" value="1"/>
</dbReference>
<dbReference type="GO" id="GO:0005886">
    <property type="term" value="C:plasma membrane"/>
    <property type="evidence" value="ECO:0007669"/>
    <property type="project" value="TreeGrafter"/>
</dbReference>
<dbReference type="GO" id="GO:0015192">
    <property type="term" value="F:L-phenylalanine transmembrane transporter activity"/>
    <property type="evidence" value="ECO:0007669"/>
    <property type="project" value="TreeGrafter"/>
</dbReference>
<reference evidence="7" key="1">
    <citation type="submission" date="2016-01" db="EMBL/GenBank/DDBJ databases">
        <authorList>
            <person name="Peeters C."/>
        </authorList>
    </citation>
    <scope>NUCLEOTIDE SEQUENCE [LARGE SCALE GENOMIC DNA]</scope>
    <source>
        <strain evidence="7">LMG 29323</strain>
    </source>
</reference>
<evidence type="ECO:0000256" key="2">
    <source>
        <dbReference type="ARBA" id="ARBA00022475"/>
    </source>
</evidence>